<feature type="domain" description="Mga helix-turn-helix" evidence="1">
    <location>
        <begin position="83"/>
        <end position="162"/>
    </location>
</feature>
<organism evidence="2 3">
    <name type="scientific">Enterococcus mundtii</name>
    <dbReference type="NCBI Taxonomy" id="53346"/>
    <lineage>
        <taxon>Bacteria</taxon>
        <taxon>Bacillati</taxon>
        <taxon>Bacillota</taxon>
        <taxon>Bacilli</taxon>
        <taxon>Lactobacillales</taxon>
        <taxon>Enterococcaceae</taxon>
        <taxon>Enterococcus</taxon>
    </lineage>
</organism>
<proteinExistence type="predicted"/>
<evidence type="ECO:0000259" key="1">
    <source>
        <dbReference type="Pfam" id="PF05043"/>
    </source>
</evidence>
<dbReference type="Gene3D" id="1.10.10.10">
    <property type="entry name" value="Winged helix-like DNA-binding domain superfamily/Winged helix DNA-binding domain"/>
    <property type="match status" value="1"/>
</dbReference>
<evidence type="ECO:0000313" key="3">
    <source>
        <dbReference type="Proteomes" id="UP000189299"/>
    </source>
</evidence>
<dbReference type="InterPro" id="IPR007737">
    <property type="entry name" value="Mga_HTH"/>
</dbReference>
<dbReference type="Proteomes" id="UP000189299">
    <property type="component" value="Unassembled WGS sequence"/>
</dbReference>
<evidence type="ECO:0000313" key="2">
    <source>
        <dbReference type="EMBL" id="ONN41828.1"/>
    </source>
</evidence>
<dbReference type="AlphaFoldDB" id="A0A1V2UES8"/>
<comment type="caution">
    <text evidence="2">The sequence shown here is derived from an EMBL/GenBank/DDBJ whole genome shotgun (WGS) entry which is preliminary data.</text>
</comment>
<dbReference type="InterPro" id="IPR036388">
    <property type="entry name" value="WH-like_DNA-bd_sf"/>
</dbReference>
<name>A0A1V2UES8_ENTMU</name>
<dbReference type="RefSeq" id="WP_077151821.1">
    <property type="nucleotide sequence ID" value="NZ_CABMMO010000012.1"/>
</dbReference>
<accession>A0A1V2UES8</accession>
<gene>
    <name evidence="2" type="ORF">BTN92_11745</name>
</gene>
<sequence length="508" mass="61016">MLKDQLLDSYELRELRLLDELYINAGKVDKETLKSKLSVSQNVLFNIVESINFRLSNHFGTKWIQYKKDLNTFVLSDQGHSKLGEIIGIYAATSINYLLIRVYLEQRSVSAEYLTRTLQISRADLYRRMKRINLVLKQFDIEIKDNQLKGNELQLRYFEHIFYQNIFPEEYLFYNPQDYIQFEHLFKHLESYYGADLKPMQKAKLSLWFSNLLKNRQKNREVGEISVCLRQYLKNNIFYNEFTEILINFFKLFQIELTEIDKVSSYLFNLSFFTVPSSSDKIKDMIVYSIERKDIVGQSIAELNSCSAKRLFPDESECDFSLHNRMFYLYYIFNCHHCSLFFKGYIFHLDSTLLHFYQEYNYKDIVVRDWIDSWCMKEAYKHTFLRENKDFIFHKYLLYIYHEQSLIKLPLRIGVLLFIDPLMEVMVIDWLQLELSKKHDVRVESYQETKKYDLVVVNVPNRLKKNNFKEEFVITGMGTPCDGKKICERIFELQANRLKQEYREADLS</sequence>
<dbReference type="EMBL" id="MSTR01000012">
    <property type="protein sequence ID" value="ONN41828.1"/>
    <property type="molecule type" value="Genomic_DNA"/>
</dbReference>
<reference evidence="2 3" key="1">
    <citation type="submission" date="2016-12" db="EMBL/GenBank/DDBJ databases">
        <authorList>
            <person name="Song W.-J."/>
            <person name="Kurnit D.M."/>
        </authorList>
    </citation>
    <scope>NUCLEOTIDE SEQUENCE [LARGE SCALE GENOMIC DNA]</scope>
    <source>
        <strain evidence="2 3">CGB1038-1_S1</strain>
    </source>
</reference>
<dbReference type="Pfam" id="PF05043">
    <property type="entry name" value="Mga"/>
    <property type="match status" value="1"/>
</dbReference>
<protein>
    <recommendedName>
        <fullName evidence="1">Mga helix-turn-helix domain-containing protein</fullName>
    </recommendedName>
</protein>